<sequence>MSILGKTEFRIRWTPDSAEYWPSVHFVAGHSWSVCMKYHSNEQTGHMPFLSIYIYCNKDRTMPSGWQCKARTQFSIIPRSKYERQITKRILQVICKYKLTEFVIAQTSKRNLHDQGGTPTIYLWRTSTVL</sequence>
<proteinExistence type="predicted"/>
<evidence type="ECO:0000313" key="2">
    <source>
        <dbReference type="Proteomes" id="UP000887540"/>
    </source>
</evidence>
<keyword evidence="2" id="KW-1185">Reference proteome</keyword>
<dbReference type="CDD" id="cd00121">
    <property type="entry name" value="MATH"/>
    <property type="match status" value="1"/>
</dbReference>
<dbReference type="SUPFAM" id="SSF49599">
    <property type="entry name" value="TRAF domain-like"/>
    <property type="match status" value="1"/>
</dbReference>
<name>A0A914DZE6_9BILA</name>
<evidence type="ECO:0000313" key="3">
    <source>
        <dbReference type="WBParaSite" id="ACRNAN_scaffold4516.g32584.t1"/>
    </source>
</evidence>
<protein>
    <submittedName>
        <fullName evidence="3">MATH domain-containing protein</fullName>
    </submittedName>
</protein>
<organism evidence="2 3">
    <name type="scientific">Acrobeloides nanus</name>
    <dbReference type="NCBI Taxonomy" id="290746"/>
    <lineage>
        <taxon>Eukaryota</taxon>
        <taxon>Metazoa</taxon>
        <taxon>Ecdysozoa</taxon>
        <taxon>Nematoda</taxon>
        <taxon>Chromadorea</taxon>
        <taxon>Rhabditida</taxon>
        <taxon>Tylenchina</taxon>
        <taxon>Cephalobomorpha</taxon>
        <taxon>Cephaloboidea</taxon>
        <taxon>Cephalobidae</taxon>
        <taxon>Acrobeloides</taxon>
    </lineage>
</organism>
<dbReference type="AlphaFoldDB" id="A0A914DZE6"/>
<reference evidence="3" key="1">
    <citation type="submission" date="2022-11" db="UniProtKB">
        <authorList>
            <consortium name="WormBaseParasite"/>
        </authorList>
    </citation>
    <scope>IDENTIFICATION</scope>
</reference>
<dbReference type="Pfam" id="PF00917">
    <property type="entry name" value="MATH"/>
    <property type="match status" value="1"/>
</dbReference>
<evidence type="ECO:0000259" key="1">
    <source>
        <dbReference type="Pfam" id="PF00917"/>
    </source>
</evidence>
<dbReference type="InterPro" id="IPR002083">
    <property type="entry name" value="MATH/TRAF_dom"/>
</dbReference>
<dbReference type="Proteomes" id="UP000887540">
    <property type="component" value="Unplaced"/>
</dbReference>
<dbReference type="WBParaSite" id="ACRNAN_scaffold4516.g32584.t1">
    <property type="protein sequence ID" value="ACRNAN_scaffold4516.g32584.t1"/>
    <property type="gene ID" value="ACRNAN_scaffold4516.g32584"/>
</dbReference>
<feature type="domain" description="MATH" evidence="1">
    <location>
        <begin position="24"/>
        <end position="96"/>
    </location>
</feature>
<dbReference type="Gene3D" id="2.60.210.10">
    <property type="entry name" value="Apoptosis, Tumor Necrosis Factor Receptor Associated Protein 2, Chain A"/>
    <property type="match status" value="1"/>
</dbReference>
<dbReference type="InterPro" id="IPR008974">
    <property type="entry name" value="TRAF-like"/>
</dbReference>
<accession>A0A914DZE6</accession>